<dbReference type="SUPFAM" id="SSF50129">
    <property type="entry name" value="GroES-like"/>
    <property type="match status" value="1"/>
</dbReference>
<dbReference type="Pfam" id="PF08240">
    <property type="entry name" value="ADH_N"/>
    <property type="match status" value="1"/>
</dbReference>
<dbReference type="Gene3D" id="3.40.50.720">
    <property type="entry name" value="NAD(P)-binding Rossmann-like Domain"/>
    <property type="match status" value="1"/>
</dbReference>
<evidence type="ECO:0000313" key="5">
    <source>
        <dbReference type="Proteomes" id="UP000660708"/>
    </source>
</evidence>
<proteinExistence type="predicted"/>
<dbReference type="SUPFAM" id="SSF51735">
    <property type="entry name" value="NAD(P)-binding Rossmann-fold domains"/>
    <property type="match status" value="1"/>
</dbReference>
<evidence type="ECO:0000313" key="4">
    <source>
        <dbReference type="EMBL" id="MBE0346232.1"/>
    </source>
</evidence>
<dbReference type="AlphaFoldDB" id="A0A8I0T4D9"/>
<reference evidence="4 5" key="1">
    <citation type="submission" date="2015-06" db="EMBL/GenBank/DDBJ databases">
        <title>Genome sequence of Pseudoalteromonas peptidolytica.</title>
        <authorList>
            <person name="Xie B.-B."/>
            <person name="Rong J.-C."/>
            <person name="Qin Q.-L."/>
            <person name="Zhang Y.-Z."/>
        </authorList>
    </citation>
    <scope>NUCLEOTIDE SEQUENCE [LARGE SCALE GENOMIC DNA]</scope>
    <source>
        <strain evidence="4 5">F12-50-A1</strain>
    </source>
</reference>
<evidence type="ECO:0000259" key="3">
    <source>
        <dbReference type="SMART" id="SM00829"/>
    </source>
</evidence>
<dbReference type="PANTHER" id="PTHR48106:SF18">
    <property type="entry name" value="QUINONE OXIDOREDUCTASE PIG3"/>
    <property type="match status" value="1"/>
</dbReference>
<keyword evidence="1" id="KW-0521">NADP</keyword>
<dbReference type="InterPro" id="IPR013154">
    <property type="entry name" value="ADH-like_N"/>
</dbReference>
<evidence type="ECO:0000256" key="1">
    <source>
        <dbReference type="ARBA" id="ARBA00022857"/>
    </source>
</evidence>
<dbReference type="InterPro" id="IPR013149">
    <property type="entry name" value="ADH-like_C"/>
</dbReference>
<feature type="domain" description="Enoyl reductase (ER)" evidence="3">
    <location>
        <begin position="2"/>
        <end position="296"/>
    </location>
</feature>
<organism evidence="4 5">
    <name type="scientific">Pseudoalteromonas peptidolytica F12-50-A1</name>
    <dbReference type="NCBI Taxonomy" id="1315280"/>
    <lineage>
        <taxon>Bacteria</taxon>
        <taxon>Pseudomonadati</taxon>
        <taxon>Pseudomonadota</taxon>
        <taxon>Gammaproteobacteria</taxon>
        <taxon>Alteromonadales</taxon>
        <taxon>Pseudoalteromonadaceae</taxon>
        <taxon>Pseudoalteromonas</taxon>
    </lineage>
</organism>
<dbReference type="GO" id="GO:0016651">
    <property type="term" value="F:oxidoreductase activity, acting on NAD(P)H"/>
    <property type="evidence" value="ECO:0007669"/>
    <property type="project" value="TreeGrafter"/>
</dbReference>
<dbReference type="InterPro" id="IPR020843">
    <property type="entry name" value="ER"/>
</dbReference>
<dbReference type="Gene3D" id="3.90.180.10">
    <property type="entry name" value="Medium-chain alcohol dehydrogenases, catalytic domain"/>
    <property type="match status" value="1"/>
</dbReference>
<dbReference type="InterPro" id="IPR014189">
    <property type="entry name" value="Quinone_OxRdtase_PIG3"/>
</dbReference>
<keyword evidence="2" id="KW-0560">Oxidoreductase</keyword>
<keyword evidence="5" id="KW-1185">Reference proteome</keyword>
<dbReference type="CDD" id="cd05276">
    <property type="entry name" value="p53_inducible_oxidoreductase"/>
    <property type="match status" value="1"/>
</dbReference>
<evidence type="ECO:0000256" key="2">
    <source>
        <dbReference type="ARBA" id="ARBA00023002"/>
    </source>
</evidence>
<accession>A0A8I0T4D9</accession>
<dbReference type="NCBIfam" id="TIGR02824">
    <property type="entry name" value="quinone_pig3"/>
    <property type="match status" value="1"/>
</dbReference>
<dbReference type="SMART" id="SM00829">
    <property type="entry name" value="PKS_ER"/>
    <property type="match status" value="1"/>
</dbReference>
<dbReference type="Proteomes" id="UP000660708">
    <property type="component" value="Unassembled WGS sequence"/>
</dbReference>
<gene>
    <name evidence="4" type="primary">qor</name>
    <name evidence="4" type="ORF">PPEP_a1292</name>
</gene>
<dbReference type="InterPro" id="IPR036291">
    <property type="entry name" value="NAD(P)-bd_dom_sf"/>
</dbReference>
<dbReference type="Pfam" id="PF00107">
    <property type="entry name" value="ADH_zinc_N"/>
    <property type="match status" value="1"/>
</dbReference>
<protein>
    <submittedName>
        <fullName evidence="4">NADPH2:quinone reductase</fullName>
    </submittedName>
</protein>
<dbReference type="InterPro" id="IPR011032">
    <property type="entry name" value="GroES-like_sf"/>
</dbReference>
<dbReference type="GO" id="GO:0070402">
    <property type="term" value="F:NADPH binding"/>
    <property type="evidence" value="ECO:0007669"/>
    <property type="project" value="TreeGrafter"/>
</dbReference>
<name>A0A8I0T4D9_9GAMM</name>
<sequence length="299" mass="32428">MGTQVLIKVHAFGVNRADILERQGKYPPPQGDSEILGLEASGVVVKVADRAFEHLLGKDVFCLTSGGAYAEYVVAEAALLIPVPSGMCHSYSAGLAEIYLTAFDALIRVGQLKADDVLLCHGGASGVGSAAIRIAKHIGATVVTTQSSEEKAQYAISLGADHTINYSESDFAEEMKKRNLKANVILDPVAGDYLKANLKVAAMDCRCVLLAMLGGRYAELDFAKVLAKRFNLHGSTLRNRSIAYKTELVASFTSMFSSRLAEPEMQIPIYKTLHWDDIEQAHELLEQNLNRGKVVVRVC</sequence>
<comment type="caution">
    <text evidence="4">The sequence shown here is derived from an EMBL/GenBank/DDBJ whole genome shotgun (WGS) entry which is preliminary data.</text>
</comment>
<dbReference type="PANTHER" id="PTHR48106">
    <property type="entry name" value="QUINONE OXIDOREDUCTASE PIG3-RELATED"/>
    <property type="match status" value="1"/>
</dbReference>
<dbReference type="EMBL" id="AQHF01000020">
    <property type="protein sequence ID" value="MBE0346232.1"/>
    <property type="molecule type" value="Genomic_DNA"/>
</dbReference>